<organism evidence="1">
    <name type="scientific">Tetraodon nigroviridis</name>
    <name type="common">Spotted green pufferfish</name>
    <name type="synonym">Chelonodon nigroviridis</name>
    <dbReference type="NCBI Taxonomy" id="99883"/>
    <lineage>
        <taxon>Eukaryota</taxon>
        <taxon>Metazoa</taxon>
        <taxon>Chordata</taxon>
        <taxon>Craniata</taxon>
        <taxon>Vertebrata</taxon>
        <taxon>Euteleostomi</taxon>
        <taxon>Actinopterygii</taxon>
        <taxon>Neopterygii</taxon>
        <taxon>Teleostei</taxon>
        <taxon>Neoteleostei</taxon>
        <taxon>Acanthomorphata</taxon>
        <taxon>Eupercaria</taxon>
        <taxon>Tetraodontiformes</taxon>
        <taxon>Tetradontoidea</taxon>
        <taxon>Tetraodontidae</taxon>
        <taxon>Tetraodon</taxon>
    </lineage>
</organism>
<protein>
    <submittedName>
        <fullName evidence="1">(spotted green pufferfish) hypothetical protein</fullName>
    </submittedName>
</protein>
<feature type="non-terminal residue" evidence="1">
    <location>
        <position position="112"/>
    </location>
</feature>
<comment type="caution">
    <text evidence="1">The sequence shown here is derived from an EMBL/GenBank/DDBJ whole genome shotgun (WGS) entry which is preliminary data.</text>
</comment>
<feature type="non-terminal residue" evidence="1">
    <location>
        <position position="1"/>
    </location>
</feature>
<dbReference type="KEGG" id="tng:GSTEN00038736G001"/>
<gene>
    <name evidence="1" type="ORF">GSTENG00038736001</name>
</gene>
<reference evidence="1" key="1">
    <citation type="journal article" date="2004" name="Nature">
        <title>Genome duplication in the teleost fish Tetraodon nigroviridis reveals the early vertebrate proto-karyotype.</title>
        <authorList>
            <person name="Jaillon O."/>
            <person name="Aury J.-M."/>
            <person name="Brunet F."/>
            <person name="Petit J.-L."/>
            <person name="Stange-Thomann N."/>
            <person name="Mauceli E."/>
            <person name="Bouneau L."/>
            <person name="Fischer C."/>
            <person name="Ozouf-Costaz C."/>
            <person name="Bernot A."/>
            <person name="Nicaud S."/>
            <person name="Jaffe D."/>
            <person name="Fisher S."/>
            <person name="Lutfalla G."/>
            <person name="Dossat C."/>
            <person name="Segurens B."/>
            <person name="Dasilva C."/>
            <person name="Salanoubat M."/>
            <person name="Levy M."/>
            <person name="Boudet N."/>
            <person name="Castellano S."/>
            <person name="Anthouard V."/>
            <person name="Jubin C."/>
            <person name="Castelli V."/>
            <person name="Katinka M."/>
            <person name="Vacherie B."/>
            <person name="Biemont C."/>
            <person name="Skalli Z."/>
            <person name="Cattolico L."/>
            <person name="Poulain J."/>
            <person name="De Berardinis V."/>
            <person name="Cruaud C."/>
            <person name="Duprat S."/>
            <person name="Brottier P."/>
            <person name="Coutanceau J.-P."/>
            <person name="Gouzy J."/>
            <person name="Parra G."/>
            <person name="Lardier G."/>
            <person name="Chapple C."/>
            <person name="McKernan K.J."/>
            <person name="McEwan P."/>
            <person name="Bosak S."/>
            <person name="Kellis M."/>
            <person name="Volff J.-N."/>
            <person name="Guigo R."/>
            <person name="Zody M.C."/>
            <person name="Mesirov J."/>
            <person name="Lindblad-Toh K."/>
            <person name="Birren B."/>
            <person name="Nusbaum C."/>
            <person name="Kahn D."/>
            <person name="Robinson-Rechavi M."/>
            <person name="Laudet V."/>
            <person name="Schachter V."/>
            <person name="Quetier F."/>
            <person name="Saurin W."/>
            <person name="Scarpelli C."/>
            <person name="Wincker P."/>
            <person name="Lander E.S."/>
            <person name="Weissenbach J."/>
            <person name="Roest Crollius H."/>
        </authorList>
    </citation>
    <scope>NUCLEOTIDE SEQUENCE [LARGE SCALE GENOMIC DNA]</scope>
</reference>
<sequence>VRHQDQGRMRCVLQAALDLSTSTKPFDSVTAAHLLNLLLPQPDLSQALLHFAQQQDLQFTPASLPPQPSDSAIVEVNTLAVVQFLLQALQVEVWRAESSLLHPAASFPLYSR</sequence>
<name>Q4RCE4_TETNG</name>
<accession>Q4RCE4</accession>
<dbReference type="EMBL" id="CAAE01019119">
    <property type="protein sequence ID" value="CAG13939.1"/>
    <property type="molecule type" value="Genomic_DNA"/>
</dbReference>
<proteinExistence type="predicted"/>
<dbReference type="AlphaFoldDB" id="Q4RCE4"/>
<evidence type="ECO:0000313" key="1">
    <source>
        <dbReference type="EMBL" id="CAG13939.1"/>
    </source>
</evidence>
<reference evidence="1" key="2">
    <citation type="submission" date="2004-02" db="EMBL/GenBank/DDBJ databases">
        <authorList>
            <consortium name="Genoscope"/>
            <consortium name="Whitehead Institute Centre for Genome Research"/>
        </authorList>
    </citation>
    <scope>NUCLEOTIDE SEQUENCE</scope>
</reference>